<dbReference type="GO" id="GO:0005886">
    <property type="term" value="C:plasma membrane"/>
    <property type="evidence" value="ECO:0007669"/>
    <property type="project" value="TreeGrafter"/>
</dbReference>
<protein>
    <recommendedName>
        <fullName evidence="4">Annexin</fullName>
    </recommendedName>
</protein>
<evidence type="ECO:0000313" key="7">
    <source>
        <dbReference type="EMBL" id="CAH0376564.1"/>
    </source>
</evidence>
<dbReference type="InterPro" id="IPR018502">
    <property type="entry name" value="Annexin_repeat"/>
</dbReference>
<evidence type="ECO:0000256" key="1">
    <source>
        <dbReference type="ARBA" id="ARBA00007831"/>
    </source>
</evidence>
<dbReference type="GO" id="GO:0005737">
    <property type="term" value="C:cytoplasm"/>
    <property type="evidence" value="ECO:0007669"/>
    <property type="project" value="TreeGrafter"/>
</dbReference>
<dbReference type="Gene3D" id="1.10.220.10">
    <property type="entry name" value="Annexin"/>
    <property type="match status" value="7"/>
</dbReference>
<feature type="region of interest" description="Disordered" evidence="5">
    <location>
        <begin position="730"/>
        <end position="766"/>
    </location>
</feature>
<name>A0A7S4E6L5_9STRA</name>
<evidence type="ECO:0000313" key="6">
    <source>
        <dbReference type="EMBL" id="CAE0692837.1"/>
    </source>
</evidence>
<keyword evidence="3 4" id="KW-0041">Annexin</keyword>
<reference evidence="6" key="1">
    <citation type="submission" date="2021-01" db="EMBL/GenBank/DDBJ databases">
        <authorList>
            <person name="Corre E."/>
            <person name="Pelletier E."/>
            <person name="Niang G."/>
            <person name="Scheremetjew M."/>
            <person name="Finn R."/>
            <person name="Kale V."/>
            <person name="Holt S."/>
            <person name="Cochrane G."/>
            <person name="Meng A."/>
            <person name="Brown T."/>
            <person name="Cohen L."/>
        </authorList>
    </citation>
    <scope>NUCLEOTIDE SEQUENCE</scope>
    <source>
        <strain evidence="6">CCMP1756</strain>
    </source>
</reference>
<evidence type="ECO:0000256" key="3">
    <source>
        <dbReference type="ARBA" id="ARBA00023216"/>
    </source>
</evidence>
<dbReference type="PANTHER" id="PTHR10502:SF102">
    <property type="entry name" value="ANNEXIN B11"/>
    <property type="match status" value="1"/>
</dbReference>
<evidence type="ECO:0000256" key="5">
    <source>
        <dbReference type="SAM" id="MobiDB-lite"/>
    </source>
</evidence>
<dbReference type="SUPFAM" id="SSF47874">
    <property type="entry name" value="Annexin"/>
    <property type="match status" value="2"/>
</dbReference>
<keyword evidence="8" id="KW-1185">Reference proteome</keyword>
<dbReference type="AlphaFoldDB" id="A0A7S4E6L5"/>
<dbReference type="EMBL" id="CAKKNE010000005">
    <property type="protein sequence ID" value="CAH0376564.1"/>
    <property type="molecule type" value="Genomic_DNA"/>
</dbReference>
<reference evidence="7" key="2">
    <citation type="submission" date="2021-11" db="EMBL/GenBank/DDBJ databases">
        <authorList>
            <consortium name="Genoscope - CEA"/>
            <person name="William W."/>
        </authorList>
    </citation>
    <scope>NUCLEOTIDE SEQUENCE</scope>
</reference>
<dbReference type="SMART" id="SM00335">
    <property type="entry name" value="ANX"/>
    <property type="match status" value="6"/>
</dbReference>
<keyword evidence="2 4" id="KW-0677">Repeat</keyword>
<comment type="similarity">
    <text evidence="1 4">Belongs to the annexin family.</text>
</comment>
<evidence type="ECO:0000313" key="8">
    <source>
        <dbReference type="Proteomes" id="UP000789595"/>
    </source>
</evidence>
<dbReference type="GO" id="GO:0001786">
    <property type="term" value="F:phosphatidylserine binding"/>
    <property type="evidence" value="ECO:0007669"/>
    <property type="project" value="TreeGrafter"/>
</dbReference>
<dbReference type="InterPro" id="IPR018252">
    <property type="entry name" value="Annexin_repeat_CS"/>
</dbReference>
<proteinExistence type="inferred from homology"/>
<keyword evidence="4" id="KW-0106">Calcium</keyword>
<dbReference type="PROSITE" id="PS00223">
    <property type="entry name" value="ANNEXIN_1"/>
    <property type="match status" value="1"/>
</dbReference>
<dbReference type="PRINTS" id="PR00196">
    <property type="entry name" value="ANNEXIN"/>
</dbReference>
<evidence type="ECO:0000256" key="4">
    <source>
        <dbReference type="RuleBase" id="RU003540"/>
    </source>
</evidence>
<gene>
    <name evidence="6" type="ORF">PCAL00307_LOCUS8273</name>
    <name evidence="7" type="ORF">PECAL_5P11620</name>
</gene>
<comment type="domain">
    <text evidence="4">A pair of annexin repeats may form one binding site for calcium and phospholipid.</text>
</comment>
<dbReference type="EMBL" id="HBIW01009691">
    <property type="protein sequence ID" value="CAE0692837.1"/>
    <property type="molecule type" value="Transcribed_RNA"/>
</dbReference>
<dbReference type="GO" id="GO:0005544">
    <property type="term" value="F:calcium-dependent phospholipid binding"/>
    <property type="evidence" value="ECO:0007669"/>
    <property type="project" value="UniProtKB-KW"/>
</dbReference>
<keyword evidence="4" id="KW-0111">Calcium/phospholipid-binding</keyword>
<dbReference type="InterPro" id="IPR001464">
    <property type="entry name" value="Annexin"/>
</dbReference>
<accession>A0A7S4E6L5</accession>
<dbReference type="InterPro" id="IPR037104">
    <property type="entry name" value="Annexin_sf"/>
</dbReference>
<dbReference type="Pfam" id="PF00191">
    <property type="entry name" value="Annexin"/>
    <property type="match status" value="6"/>
</dbReference>
<dbReference type="PANTHER" id="PTHR10502">
    <property type="entry name" value="ANNEXIN"/>
    <property type="match status" value="1"/>
</dbReference>
<dbReference type="OrthoDB" id="37886at2759"/>
<dbReference type="GO" id="GO:0005509">
    <property type="term" value="F:calcium ion binding"/>
    <property type="evidence" value="ECO:0007669"/>
    <property type="project" value="InterPro"/>
</dbReference>
<dbReference type="PROSITE" id="PS51897">
    <property type="entry name" value="ANNEXIN_2"/>
    <property type="match status" value="5"/>
</dbReference>
<organism evidence="6">
    <name type="scientific">Pelagomonas calceolata</name>
    <dbReference type="NCBI Taxonomy" id="35677"/>
    <lineage>
        <taxon>Eukaryota</taxon>
        <taxon>Sar</taxon>
        <taxon>Stramenopiles</taxon>
        <taxon>Ochrophyta</taxon>
        <taxon>Pelagophyceae</taxon>
        <taxon>Pelagomonadales</taxon>
        <taxon>Pelagomonadaceae</taxon>
        <taxon>Pelagomonas</taxon>
    </lineage>
</organism>
<dbReference type="Proteomes" id="UP000789595">
    <property type="component" value="Unassembled WGS sequence"/>
</dbReference>
<feature type="compositionally biased region" description="Pro residues" evidence="5">
    <location>
        <begin position="748"/>
        <end position="766"/>
    </location>
</feature>
<evidence type="ECO:0000256" key="2">
    <source>
        <dbReference type="ARBA" id="ARBA00022737"/>
    </source>
</evidence>
<sequence>MAPVVAAAPQVLVDESTRLANSTVARIVKASKGGSLSDPTIKKQCVEKLQKINGELKGRIADADALAAHEAMKSGITGALGCDHTKLISVLCTRTKAALQRTRQAYRKAYDKDLAKEVASETSGVLGSNYGKMMSYALDGPEEYVADLIHAACHGMGCDEGALIELCLTRSPEQLAAGKKCWEGRKDKALFDYLGKELPDLTYKNLKYLLLEILKGKKQWDAPVDEARAAKNADIIKQEGRGMFSSMDFNKVADCLLAGPPSETRLLAELYEKKYGKSLKAKLEKKGPKVWAKAATALLVTPEEFVAMRLQGAMKGFGTNEKKLVRLLGGLDHSSRPSMPAVLQAYEKKYGRTLRDALRSEISGNFLKASLAWISALEDPAQANEALTTKKFDEVEDTDELLDALLMENESLGGMMASLDARAIYEACHGFGTSDSKLIKIVSARSKPHLQKVAAAYYAQRDKPMLHRLRKETSGWYKKLLTYLVESPEDADVRALDSAMDGLGADGMAIVDFLVGHSQARVRAAKAKWEGKHDKSLVDRIRSELHGSNKTLALQLLKGERDEQGAPNPTLAQQQAETLHKAARGMGTDEDSFILVLAKNSPAQNVATRTAYENKYGRSLDNLITKEMSGNLAKCLQALLLPPADYYAMRLRKAFVGLGTSDKVVVRVLGGHDKADILAIAAAYQRKYTSHLKDSIKKECSGNYKRLAMAWVSVPDALADPDAPIEIPEETQEKEEAPPPPEPEEPEPATPPPPPPAAYKPPPAPVYQPTAVAQPVAPPPPTFMTVPVPMGVFPGMTVVVQAPTGQRLAVIVPQGVGPGGVFKVPIPAPPPPQIRYY</sequence>